<keyword evidence="1" id="KW-0472">Membrane</keyword>
<keyword evidence="1" id="KW-0812">Transmembrane</keyword>
<name>A0AAD5MP04_PARTN</name>
<dbReference type="Proteomes" id="UP001196413">
    <property type="component" value="Unassembled WGS sequence"/>
</dbReference>
<dbReference type="EMBL" id="JAHQIW010004366">
    <property type="protein sequence ID" value="KAJ1362085.1"/>
    <property type="molecule type" value="Genomic_DNA"/>
</dbReference>
<keyword evidence="1" id="KW-1133">Transmembrane helix</keyword>
<evidence type="ECO:0000256" key="1">
    <source>
        <dbReference type="SAM" id="Phobius"/>
    </source>
</evidence>
<protein>
    <submittedName>
        <fullName evidence="2">Uncharacterized protein</fullName>
    </submittedName>
</protein>
<comment type="caution">
    <text evidence="2">The sequence shown here is derived from an EMBL/GenBank/DDBJ whole genome shotgun (WGS) entry which is preliminary data.</text>
</comment>
<organism evidence="2 3">
    <name type="scientific">Parelaphostrongylus tenuis</name>
    <name type="common">Meningeal worm</name>
    <dbReference type="NCBI Taxonomy" id="148309"/>
    <lineage>
        <taxon>Eukaryota</taxon>
        <taxon>Metazoa</taxon>
        <taxon>Ecdysozoa</taxon>
        <taxon>Nematoda</taxon>
        <taxon>Chromadorea</taxon>
        <taxon>Rhabditida</taxon>
        <taxon>Rhabditina</taxon>
        <taxon>Rhabditomorpha</taxon>
        <taxon>Strongyloidea</taxon>
        <taxon>Metastrongylidae</taxon>
        <taxon>Parelaphostrongylus</taxon>
    </lineage>
</organism>
<reference evidence="2" key="1">
    <citation type="submission" date="2021-06" db="EMBL/GenBank/DDBJ databases">
        <title>Parelaphostrongylus tenuis whole genome reference sequence.</title>
        <authorList>
            <person name="Garwood T.J."/>
            <person name="Larsen P.A."/>
            <person name="Fountain-Jones N.M."/>
            <person name="Garbe J.R."/>
            <person name="Macchietto M.G."/>
            <person name="Kania S.A."/>
            <person name="Gerhold R.W."/>
            <person name="Richards J.E."/>
            <person name="Wolf T.M."/>
        </authorList>
    </citation>
    <scope>NUCLEOTIDE SEQUENCE</scope>
    <source>
        <strain evidence="2">MNPRO001-30</strain>
        <tissue evidence="2">Meninges</tissue>
    </source>
</reference>
<sequence>MSECNHFGLVVGEAWALQMLFPVLAASATTAAHLSLPSFITFLQRFANSVVRCPLPVIIKGRSKSEEEQDKRWQAGALDKSRKTLLQTFRLYDHCALNYGIL</sequence>
<gene>
    <name evidence="2" type="ORF">KIN20_021502</name>
</gene>
<keyword evidence="3" id="KW-1185">Reference proteome</keyword>
<feature type="transmembrane region" description="Helical" evidence="1">
    <location>
        <begin position="15"/>
        <end position="36"/>
    </location>
</feature>
<dbReference type="AlphaFoldDB" id="A0AAD5MP04"/>
<accession>A0AAD5MP04</accession>
<evidence type="ECO:0000313" key="3">
    <source>
        <dbReference type="Proteomes" id="UP001196413"/>
    </source>
</evidence>
<proteinExistence type="predicted"/>
<evidence type="ECO:0000313" key="2">
    <source>
        <dbReference type="EMBL" id="KAJ1362085.1"/>
    </source>
</evidence>